<evidence type="ECO:0000313" key="1">
    <source>
        <dbReference type="EMBL" id="RJF75932.1"/>
    </source>
</evidence>
<dbReference type="AlphaFoldDB" id="A0A418VIR5"/>
<dbReference type="Proteomes" id="UP000286287">
    <property type="component" value="Unassembled WGS sequence"/>
</dbReference>
<dbReference type="EMBL" id="QYUJ01000002">
    <property type="protein sequence ID" value="RJF75943.1"/>
    <property type="molecule type" value="Genomic_DNA"/>
</dbReference>
<gene>
    <name evidence="1" type="ORF">D3875_00285</name>
    <name evidence="2" type="ORF">D3875_00360</name>
</gene>
<evidence type="ECO:0000313" key="2">
    <source>
        <dbReference type="EMBL" id="RJF75943.1"/>
    </source>
</evidence>
<evidence type="ECO:0008006" key="4">
    <source>
        <dbReference type="Google" id="ProtNLM"/>
    </source>
</evidence>
<accession>A0A418VIR5</accession>
<reference evidence="2 3" key="1">
    <citation type="submission" date="2018-09" db="EMBL/GenBank/DDBJ databases">
        <authorList>
            <person name="Zhu H."/>
        </authorList>
    </citation>
    <scope>NUCLEOTIDE SEQUENCE [LARGE SCALE GENOMIC DNA]</scope>
    <source>
        <strain evidence="2 3">K2S05-167</strain>
    </source>
</reference>
<dbReference type="RefSeq" id="WP_119759904.1">
    <property type="nucleotide sequence ID" value="NZ_QYUJ01000002.1"/>
</dbReference>
<proteinExistence type="predicted"/>
<dbReference type="EMBL" id="QYUJ01000002">
    <property type="protein sequence ID" value="RJF75932.1"/>
    <property type="molecule type" value="Genomic_DNA"/>
</dbReference>
<comment type="caution">
    <text evidence="2">The sequence shown here is derived from an EMBL/GenBank/DDBJ whole genome shotgun (WGS) entry which is preliminary data.</text>
</comment>
<keyword evidence="3" id="KW-1185">Reference proteome</keyword>
<evidence type="ECO:0000313" key="3">
    <source>
        <dbReference type="Proteomes" id="UP000286287"/>
    </source>
</evidence>
<organism evidence="2 3">
    <name type="scientific">Deinococcus cavernae</name>
    <dbReference type="NCBI Taxonomy" id="2320857"/>
    <lineage>
        <taxon>Bacteria</taxon>
        <taxon>Thermotogati</taxon>
        <taxon>Deinococcota</taxon>
        <taxon>Deinococci</taxon>
        <taxon>Deinococcales</taxon>
        <taxon>Deinococcaceae</taxon>
        <taxon>Deinococcus</taxon>
    </lineage>
</organism>
<protein>
    <recommendedName>
        <fullName evidence="4">Antitoxin</fullName>
    </recommendedName>
</protein>
<dbReference type="OrthoDB" id="72396at2"/>
<name>A0A418VIR5_9DEIO</name>
<sequence>MMRNVGIKELKNQASHIVNSGETVIIEKYGRPVGLYIPLGARPRSDKMQAYQLAENVARIMAEIAAQNGLTPDELADELEHLAQATPNEAQAS</sequence>